<keyword evidence="3" id="KW-1185">Reference proteome</keyword>
<dbReference type="InterPro" id="IPR001466">
    <property type="entry name" value="Beta-lactam-related"/>
</dbReference>
<accession>A0ABR8UAI9</accession>
<name>A0ABR8UAI9_9BACL</name>
<evidence type="ECO:0000313" key="2">
    <source>
        <dbReference type="EMBL" id="MBD7985055.1"/>
    </source>
</evidence>
<dbReference type="PANTHER" id="PTHR43283">
    <property type="entry name" value="BETA-LACTAMASE-RELATED"/>
    <property type="match status" value="1"/>
</dbReference>
<evidence type="ECO:0000259" key="1">
    <source>
        <dbReference type="Pfam" id="PF00144"/>
    </source>
</evidence>
<feature type="domain" description="Beta-lactamase-related" evidence="1">
    <location>
        <begin position="8"/>
        <end position="321"/>
    </location>
</feature>
<dbReference type="Pfam" id="PF00144">
    <property type="entry name" value="Beta-lactamase"/>
    <property type="match status" value="1"/>
</dbReference>
<comment type="caution">
    <text evidence="2">The sequence shown here is derived from an EMBL/GenBank/DDBJ whole genome shotgun (WGS) entry which is preliminary data.</text>
</comment>
<organism evidence="2 3">
    <name type="scientific">Sporosarcina quadrami</name>
    <dbReference type="NCBI Taxonomy" id="2762234"/>
    <lineage>
        <taxon>Bacteria</taxon>
        <taxon>Bacillati</taxon>
        <taxon>Bacillota</taxon>
        <taxon>Bacilli</taxon>
        <taxon>Bacillales</taxon>
        <taxon>Caryophanaceae</taxon>
        <taxon>Sporosarcina</taxon>
    </lineage>
</organism>
<dbReference type="SUPFAM" id="SSF56601">
    <property type="entry name" value="beta-lactamase/transpeptidase-like"/>
    <property type="match status" value="1"/>
</dbReference>
<gene>
    <name evidence="2" type="ORF">H9649_10695</name>
</gene>
<proteinExistence type="predicted"/>
<evidence type="ECO:0000313" key="3">
    <source>
        <dbReference type="Proteomes" id="UP000626786"/>
    </source>
</evidence>
<protein>
    <submittedName>
        <fullName evidence="2">Beta-lactamase family protein</fullName>
    </submittedName>
</protein>
<reference evidence="2 3" key="1">
    <citation type="submission" date="2020-08" db="EMBL/GenBank/DDBJ databases">
        <title>A Genomic Blueprint of the Chicken Gut Microbiome.</title>
        <authorList>
            <person name="Gilroy R."/>
            <person name="Ravi A."/>
            <person name="Getino M."/>
            <person name="Pursley I."/>
            <person name="Horton D.L."/>
            <person name="Alikhan N.-F."/>
            <person name="Baker D."/>
            <person name="Gharbi K."/>
            <person name="Hall N."/>
            <person name="Watson M."/>
            <person name="Adriaenssens E.M."/>
            <person name="Foster-Nyarko E."/>
            <person name="Jarju S."/>
            <person name="Secka A."/>
            <person name="Antonio M."/>
            <person name="Oren A."/>
            <person name="Chaudhuri R."/>
            <person name="La Ragione R.M."/>
            <person name="Hildebrand F."/>
            <person name="Pallen M.J."/>
        </authorList>
    </citation>
    <scope>NUCLEOTIDE SEQUENCE [LARGE SCALE GENOMIC DNA]</scope>
    <source>
        <strain evidence="2 3">Sa2YVA2</strain>
    </source>
</reference>
<dbReference type="EMBL" id="JACSQN010000009">
    <property type="protein sequence ID" value="MBD7985055.1"/>
    <property type="molecule type" value="Genomic_DNA"/>
</dbReference>
<dbReference type="Gene3D" id="3.40.710.10">
    <property type="entry name" value="DD-peptidase/beta-lactamase superfamily"/>
    <property type="match status" value="1"/>
</dbReference>
<dbReference type="InterPro" id="IPR050789">
    <property type="entry name" value="Diverse_Enzym_Activities"/>
</dbReference>
<dbReference type="InterPro" id="IPR012338">
    <property type="entry name" value="Beta-lactam/transpept-like"/>
</dbReference>
<dbReference type="Proteomes" id="UP000626786">
    <property type="component" value="Unassembled WGS sequence"/>
</dbReference>
<sequence length="345" mass="39286">MNQQKIDKVFEQITKNKRIHEAVLFVENADGDFSCSKGYGGKDVDTPFLMASITKLFTTTCILILKEQGKLSLEDEVTKYFKDDTLSKLHIYKGKEYSMRLTLSNLLFQTSGLPDVFEEGSNNAKKRAIHKDMQFNFDEMITLTKQLKPHFAPNMKKRAHYADVNFDMLGKIIETVTNSTLEEVYQQFIFDPLELKSTYLLKNDCDFVPTFYYKNNVLYRPEFIKSSRASGGGISTARDLMIFIKAFFTGRLFDEKVFHELEFINRLQVSMFPIHYGAGLMSIPLNGFATLFMGKGELVGHSGSTGSFAFYLPSKDLFFVGDVNQISNPALPIRLVMRLAVSLKS</sequence>